<organism evidence="2 3">
    <name type="scientific">Elysia crispata</name>
    <name type="common">lettuce slug</name>
    <dbReference type="NCBI Taxonomy" id="231223"/>
    <lineage>
        <taxon>Eukaryota</taxon>
        <taxon>Metazoa</taxon>
        <taxon>Spiralia</taxon>
        <taxon>Lophotrochozoa</taxon>
        <taxon>Mollusca</taxon>
        <taxon>Gastropoda</taxon>
        <taxon>Heterobranchia</taxon>
        <taxon>Euthyneura</taxon>
        <taxon>Panpulmonata</taxon>
        <taxon>Sacoglossa</taxon>
        <taxon>Placobranchoidea</taxon>
        <taxon>Plakobranchidae</taxon>
        <taxon>Elysia</taxon>
    </lineage>
</organism>
<evidence type="ECO:0000313" key="2">
    <source>
        <dbReference type="EMBL" id="KAK3775464.1"/>
    </source>
</evidence>
<name>A0AAE0ZTQ4_9GAST</name>
<accession>A0AAE0ZTQ4</accession>
<keyword evidence="1" id="KW-1133">Transmembrane helix</keyword>
<feature type="transmembrane region" description="Helical" evidence="1">
    <location>
        <begin position="138"/>
        <end position="160"/>
    </location>
</feature>
<dbReference type="Proteomes" id="UP001283361">
    <property type="component" value="Unassembled WGS sequence"/>
</dbReference>
<evidence type="ECO:0000313" key="3">
    <source>
        <dbReference type="Proteomes" id="UP001283361"/>
    </source>
</evidence>
<sequence>MVQRSRLPPVWSPVSGGAVGSNQACSLAKSRAVLTHISLYLNSRYMWYSSGPALMGSDSSEAPSRLIQQSGTRKCTQPADVTLHAPCVSKRPNRGSRYRKVVTCAVTGLIGMLMFSVLPGSARHGVRSRKGRWEGVGGLRYLVIGLSHFVCRFFAWVWVFERTRVE</sequence>
<protein>
    <recommendedName>
        <fullName evidence="4">Transmembrane protein</fullName>
    </recommendedName>
</protein>
<keyword evidence="1" id="KW-0812">Transmembrane</keyword>
<comment type="caution">
    <text evidence="2">The sequence shown here is derived from an EMBL/GenBank/DDBJ whole genome shotgun (WGS) entry which is preliminary data.</text>
</comment>
<gene>
    <name evidence="2" type="ORF">RRG08_015310</name>
</gene>
<feature type="transmembrane region" description="Helical" evidence="1">
    <location>
        <begin position="101"/>
        <end position="118"/>
    </location>
</feature>
<evidence type="ECO:0008006" key="4">
    <source>
        <dbReference type="Google" id="ProtNLM"/>
    </source>
</evidence>
<dbReference type="AlphaFoldDB" id="A0AAE0ZTQ4"/>
<keyword evidence="1" id="KW-0472">Membrane</keyword>
<proteinExistence type="predicted"/>
<reference evidence="2" key="1">
    <citation type="journal article" date="2023" name="G3 (Bethesda)">
        <title>A reference genome for the long-term kleptoplast-retaining sea slug Elysia crispata morphotype clarki.</title>
        <authorList>
            <person name="Eastman K.E."/>
            <person name="Pendleton A.L."/>
            <person name="Shaikh M.A."/>
            <person name="Suttiyut T."/>
            <person name="Ogas R."/>
            <person name="Tomko P."/>
            <person name="Gavelis G."/>
            <person name="Widhalm J.R."/>
            <person name="Wisecaver J.H."/>
        </authorList>
    </citation>
    <scope>NUCLEOTIDE SEQUENCE</scope>
    <source>
        <strain evidence="2">ECLA1</strain>
    </source>
</reference>
<keyword evidence="3" id="KW-1185">Reference proteome</keyword>
<dbReference type="EMBL" id="JAWDGP010003317">
    <property type="protein sequence ID" value="KAK3775464.1"/>
    <property type="molecule type" value="Genomic_DNA"/>
</dbReference>
<evidence type="ECO:0000256" key="1">
    <source>
        <dbReference type="SAM" id="Phobius"/>
    </source>
</evidence>